<keyword evidence="1" id="KW-1133">Transmembrane helix</keyword>
<evidence type="ECO:0000313" key="2">
    <source>
        <dbReference type="EMBL" id="SDH22052.1"/>
    </source>
</evidence>
<sequence length="106" mass="12067">MISLMTNFLLLTTAIHLCYIGYPFLGQPIKSSWQWIKHHPKAFLIDVTLRAPTFYFLLGGVTFILPAWTTWVCMVGFVSSLILLFTSPPRNYGEHSADDENFGPNE</sequence>
<organism evidence="2 3">
    <name type="scientific">Vibrio xiamenensis</name>
    <dbReference type="NCBI Taxonomy" id="861298"/>
    <lineage>
        <taxon>Bacteria</taxon>
        <taxon>Pseudomonadati</taxon>
        <taxon>Pseudomonadota</taxon>
        <taxon>Gammaproteobacteria</taxon>
        <taxon>Vibrionales</taxon>
        <taxon>Vibrionaceae</taxon>
        <taxon>Vibrio</taxon>
    </lineage>
</organism>
<dbReference type="AlphaFoldDB" id="A0A1G8ALZ2"/>
<evidence type="ECO:0000313" key="3">
    <source>
        <dbReference type="Proteomes" id="UP000198854"/>
    </source>
</evidence>
<protein>
    <submittedName>
        <fullName evidence="2">Uncharacterized protein</fullName>
    </submittedName>
</protein>
<keyword evidence="3" id="KW-1185">Reference proteome</keyword>
<reference evidence="2 3" key="1">
    <citation type="submission" date="2016-10" db="EMBL/GenBank/DDBJ databases">
        <authorList>
            <person name="de Groot N.N."/>
        </authorList>
    </citation>
    <scope>NUCLEOTIDE SEQUENCE [LARGE SCALE GENOMIC DNA]</scope>
    <source>
        <strain evidence="2 3">CGMCC 1.10228</strain>
    </source>
</reference>
<dbReference type="EMBL" id="FNDD01000011">
    <property type="protein sequence ID" value="SDH22052.1"/>
    <property type="molecule type" value="Genomic_DNA"/>
</dbReference>
<name>A0A1G8ALZ2_9VIBR</name>
<accession>A0A1G8ALZ2</accession>
<keyword evidence="1" id="KW-0812">Transmembrane</keyword>
<gene>
    <name evidence="2" type="ORF">SAMN04488136_11112</name>
</gene>
<evidence type="ECO:0000256" key="1">
    <source>
        <dbReference type="SAM" id="Phobius"/>
    </source>
</evidence>
<feature type="transmembrane region" description="Helical" evidence="1">
    <location>
        <begin position="54"/>
        <end position="85"/>
    </location>
</feature>
<keyword evidence="1" id="KW-0472">Membrane</keyword>
<proteinExistence type="predicted"/>
<dbReference type="Proteomes" id="UP000198854">
    <property type="component" value="Unassembled WGS sequence"/>
</dbReference>